<dbReference type="GO" id="GO:0016757">
    <property type="term" value="F:glycosyltransferase activity"/>
    <property type="evidence" value="ECO:0007669"/>
    <property type="project" value="UniProtKB-KW"/>
</dbReference>
<evidence type="ECO:0000313" key="5">
    <source>
        <dbReference type="EMBL" id="SNT02437.1"/>
    </source>
</evidence>
<evidence type="ECO:0000256" key="2">
    <source>
        <dbReference type="ARBA" id="ARBA00022679"/>
    </source>
</evidence>
<dbReference type="OrthoDB" id="3632147at2"/>
<sequence length="762" mass="82049">MSPPRPVRVTFVVPDLGIGGAERHVTTLVSRLDQRLVDPSVICLGREGELFPSLAASGVPAVALDRTKREAPQCLAELVRELRRLAPDVVVLRGYNAEGLGRLAAVLARVPHVVVWVHNCGDLERRGRVRQLADAVLDRVTDAYFGVAQAQVPYLVRELGLPHRKVRIIHNGVDPSQFDGRADPVTKAGLGLLEDDLVVGIVAALRPEKDHETFLRAAALVAETEARARFLVVGDGQRRAGLEETARRLGIADRVVFAGARGDVASLLSVIDVFVLSSFTIECLPMALLEAMASSRPAVCTAVGGIPELLEDGVTGYLVPPRDPAALADKLIGLLGAEDERLAFGAAARARVEAEFTLERSVGEAQRQLLGIASPPRAGDAVRRPLRLALVLDETSVGGVELLMRDVFRAFDPAVVEPCLVSLRTPGPLAEEFRAAGFPVHVMGRSGKFDLRTLPRLVRTLRRGRTDAVLVTHHHRASLALGRLAARLARVPVTLVAVHDMDLTGVGGRVLPRWAAATLRETDALILLAPSQGEYLHREEGVGRRPWSRTREVVIPNGVTVGPLPDEAARAAARARLGLPVDAFVVGIVARLSAQKAHHVLFEAFAILRRSHPAARLVVVGGGPRERELRALATSLGLGDSVQFTGILRDVPTVLPAFDVSCLSSVHEGVPMAVIEAMASGIPVVATDCGALRDIVVDGEHGHLVPVGNAKALADRLGELAEDPRRRQRMGTAARRRVEERYRVEQTAHGYEELLVDLMTTR</sequence>
<dbReference type="RefSeq" id="WP_089307370.1">
    <property type="nucleotide sequence ID" value="NZ_FZOO01000013.1"/>
</dbReference>
<gene>
    <name evidence="5" type="ORF">SAMN06893096_11357</name>
</gene>
<evidence type="ECO:0000313" key="6">
    <source>
        <dbReference type="Proteomes" id="UP000198373"/>
    </source>
</evidence>
<name>A0A239J984_9ACTN</name>
<dbReference type="PANTHER" id="PTHR12526">
    <property type="entry name" value="GLYCOSYLTRANSFERASE"/>
    <property type="match status" value="1"/>
</dbReference>
<dbReference type="SUPFAM" id="SSF53756">
    <property type="entry name" value="UDP-Glycosyltransferase/glycogen phosphorylase"/>
    <property type="match status" value="2"/>
</dbReference>
<dbReference type="Gene3D" id="3.40.50.2000">
    <property type="entry name" value="Glycogen Phosphorylase B"/>
    <property type="match status" value="4"/>
</dbReference>
<keyword evidence="1" id="KW-0328">Glycosyltransferase</keyword>
<feature type="domain" description="Glycosyl transferase family 1" evidence="3">
    <location>
        <begin position="572"/>
        <end position="737"/>
    </location>
</feature>
<dbReference type="Pfam" id="PF00534">
    <property type="entry name" value="Glycos_transf_1"/>
    <property type="match status" value="1"/>
</dbReference>
<evidence type="ECO:0000256" key="1">
    <source>
        <dbReference type="ARBA" id="ARBA00022676"/>
    </source>
</evidence>
<protein>
    <submittedName>
        <fullName evidence="5">Glycosyltransferase involved in cell wall bisynthesis</fullName>
    </submittedName>
</protein>
<dbReference type="AlphaFoldDB" id="A0A239J984"/>
<organism evidence="5 6">
    <name type="scientific">Geodermatophilus pulveris</name>
    <dbReference type="NCBI Taxonomy" id="1564159"/>
    <lineage>
        <taxon>Bacteria</taxon>
        <taxon>Bacillati</taxon>
        <taxon>Actinomycetota</taxon>
        <taxon>Actinomycetes</taxon>
        <taxon>Geodermatophilales</taxon>
        <taxon>Geodermatophilaceae</taxon>
        <taxon>Geodermatophilus</taxon>
    </lineage>
</organism>
<evidence type="ECO:0000259" key="4">
    <source>
        <dbReference type="Pfam" id="PF13439"/>
    </source>
</evidence>
<reference evidence="6" key="1">
    <citation type="submission" date="2017-06" db="EMBL/GenBank/DDBJ databases">
        <authorList>
            <person name="Varghese N."/>
            <person name="Submissions S."/>
        </authorList>
    </citation>
    <scope>NUCLEOTIDE SEQUENCE [LARGE SCALE GENOMIC DNA]</scope>
    <source>
        <strain evidence="6">DSM 46839</strain>
    </source>
</reference>
<keyword evidence="6" id="KW-1185">Reference proteome</keyword>
<keyword evidence="2 5" id="KW-0808">Transferase</keyword>
<dbReference type="Proteomes" id="UP000198373">
    <property type="component" value="Unassembled WGS sequence"/>
</dbReference>
<dbReference type="PANTHER" id="PTHR12526:SF636">
    <property type="entry name" value="BLL3647 PROTEIN"/>
    <property type="match status" value="1"/>
</dbReference>
<evidence type="ECO:0000259" key="3">
    <source>
        <dbReference type="Pfam" id="PF00534"/>
    </source>
</evidence>
<feature type="domain" description="Glycosyltransferase subfamily 4-like N-terminal" evidence="4">
    <location>
        <begin position="18"/>
        <end position="176"/>
    </location>
</feature>
<accession>A0A239J984</accession>
<feature type="domain" description="Glycosyltransferase subfamily 4-like N-terminal" evidence="4">
    <location>
        <begin position="397"/>
        <end position="559"/>
    </location>
</feature>
<dbReference type="Pfam" id="PF13692">
    <property type="entry name" value="Glyco_trans_1_4"/>
    <property type="match status" value="1"/>
</dbReference>
<dbReference type="InterPro" id="IPR001296">
    <property type="entry name" value="Glyco_trans_1"/>
</dbReference>
<proteinExistence type="predicted"/>
<dbReference type="EMBL" id="FZOO01000013">
    <property type="protein sequence ID" value="SNT02437.1"/>
    <property type="molecule type" value="Genomic_DNA"/>
</dbReference>
<dbReference type="Pfam" id="PF13439">
    <property type="entry name" value="Glyco_transf_4"/>
    <property type="match status" value="2"/>
</dbReference>
<dbReference type="InterPro" id="IPR028098">
    <property type="entry name" value="Glyco_trans_4-like_N"/>
</dbReference>